<dbReference type="InterPro" id="IPR012171">
    <property type="entry name" value="Fatty_acid_desaturase"/>
</dbReference>
<proteinExistence type="predicted"/>
<feature type="transmembrane region" description="Helical" evidence="1">
    <location>
        <begin position="190"/>
        <end position="210"/>
    </location>
</feature>
<keyword evidence="1" id="KW-0472">Membrane</keyword>
<evidence type="ECO:0000313" key="3">
    <source>
        <dbReference type="EMBL" id="MDZ8117211.1"/>
    </source>
</evidence>
<feature type="transmembrane region" description="Helical" evidence="1">
    <location>
        <begin position="30"/>
        <end position="52"/>
    </location>
</feature>
<feature type="domain" description="Fatty acid desaturase" evidence="2">
    <location>
        <begin position="58"/>
        <end position="300"/>
    </location>
</feature>
<feature type="transmembrane region" description="Helical" evidence="1">
    <location>
        <begin position="58"/>
        <end position="79"/>
    </location>
</feature>
<dbReference type="CDD" id="cd03507">
    <property type="entry name" value="Delta12-FADS-like"/>
    <property type="match status" value="1"/>
</dbReference>
<feature type="transmembrane region" description="Helical" evidence="1">
    <location>
        <begin position="160"/>
        <end position="178"/>
    </location>
</feature>
<dbReference type="GO" id="GO:0016491">
    <property type="term" value="F:oxidoreductase activity"/>
    <property type="evidence" value="ECO:0007669"/>
    <property type="project" value="UniProtKB-KW"/>
</dbReference>
<keyword evidence="1" id="KW-0812">Transmembrane</keyword>
<dbReference type="EC" id="1.14.19.-" evidence="3"/>
<protein>
    <submittedName>
        <fullName evidence="3">Fatty acid desaturase</fullName>
        <ecNumber evidence="3">1.14.19.-</ecNumber>
    </submittedName>
</protein>
<gene>
    <name evidence="3" type="ORF">P9H32_01115</name>
</gene>
<dbReference type="Pfam" id="PF00487">
    <property type="entry name" value="FA_desaturase"/>
    <property type="match status" value="1"/>
</dbReference>
<dbReference type="RefSeq" id="WP_322607014.1">
    <property type="nucleotide sequence ID" value="NZ_JARVCO010000002.1"/>
</dbReference>
<keyword evidence="3" id="KW-0560">Oxidoreductase</keyword>
<evidence type="ECO:0000313" key="4">
    <source>
        <dbReference type="Proteomes" id="UP001290861"/>
    </source>
</evidence>
<accession>A0ABU5MT04</accession>
<feature type="transmembrane region" description="Helical" evidence="1">
    <location>
        <begin position="216"/>
        <end position="234"/>
    </location>
</feature>
<dbReference type="Proteomes" id="UP001290861">
    <property type="component" value="Unassembled WGS sequence"/>
</dbReference>
<dbReference type="EMBL" id="JARVCO010000002">
    <property type="protein sequence ID" value="MDZ8117211.1"/>
    <property type="molecule type" value="Genomic_DNA"/>
</dbReference>
<evidence type="ECO:0000259" key="2">
    <source>
        <dbReference type="Pfam" id="PF00487"/>
    </source>
</evidence>
<comment type="caution">
    <text evidence="3">The sequence shown here is derived from an EMBL/GenBank/DDBJ whole genome shotgun (WGS) entry which is preliminary data.</text>
</comment>
<dbReference type="InterPro" id="IPR005804">
    <property type="entry name" value="FA_desaturase_dom"/>
</dbReference>
<keyword evidence="4" id="KW-1185">Reference proteome</keyword>
<evidence type="ECO:0000256" key="1">
    <source>
        <dbReference type="SAM" id="Phobius"/>
    </source>
</evidence>
<dbReference type="PANTHER" id="PTHR19353:SF73">
    <property type="entry name" value="FATTY ACID DESATURASE"/>
    <property type="match status" value="1"/>
</dbReference>
<reference evidence="3 4" key="1">
    <citation type="journal article" date="2024" name="Appl. Environ. Microbiol.">
        <title>Pontiella agarivorans sp. nov., a novel marine anaerobic bacterium capable of degrading macroalgal polysaccharides and fixing nitrogen.</title>
        <authorList>
            <person name="Liu N."/>
            <person name="Kivenson V."/>
            <person name="Peng X."/>
            <person name="Cui Z."/>
            <person name="Lankiewicz T.S."/>
            <person name="Gosselin K.M."/>
            <person name="English C.J."/>
            <person name="Blair E.M."/>
            <person name="O'Malley M.A."/>
            <person name="Valentine D.L."/>
        </authorList>
    </citation>
    <scope>NUCLEOTIDE SEQUENCE [LARGE SCALE GENOMIC DNA]</scope>
    <source>
        <strain evidence="3 4">NLcol2</strain>
    </source>
</reference>
<keyword evidence="1" id="KW-1133">Transmembrane helix</keyword>
<organism evidence="3 4">
    <name type="scientific">Pontiella agarivorans</name>
    <dbReference type="NCBI Taxonomy" id="3038953"/>
    <lineage>
        <taxon>Bacteria</taxon>
        <taxon>Pseudomonadati</taxon>
        <taxon>Kiritimatiellota</taxon>
        <taxon>Kiritimatiellia</taxon>
        <taxon>Kiritimatiellales</taxon>
        <taxon>Pontiellaceae</taxon>
        <taxon>Pontiella</taxon>
    </lineage>
</organism>
<name>A0ABU5MT04_9BACT</name>
<dbReference type="PANTHER" id="PTHR19353">
    <property type="entry name" value="FATTY ACID DESATURASE 2"/>
    <property type="match status" value="1"/>
</dbReference>
<sequence>MTEQLSSEPITRQQLNRIILQFTTPSRGKAAWQMINTLIPYALLWALAIAAFTTALPLWTGILAILIAGPLLVRIFIIFHDCCHSSYFKSSWANTLVGYITGILCSTPFRDWGKAHIQHHATAGNLDKRGVGDIWTLTVDEYIEAPKIKRIIYRIFRNPFFLLGVGPSYVFLVFHRFSQKGIQHKGRLSVYITNLALLIILLIGGMTIGYTTFLSIYLPITIIAATLGVWLFYVQHQYEEVYWARNDVRDSLKAALEGSSYYKLPKVAQWITGNIGLHHIHHLNPSIPNYNLQPCHDEIQKLQHIEPLGVRKSLKSLRIHLWDEESRKLISFKAMNLIRKARRKKAPSNDQ</sequence>